<feature type="compositionally biased region" description="Basic residues" evidence="2">
    <location>
        <begin position="415"/>
        <end position="425"/>
    </location>
</feature>
<feature type="region of interest" description="Disordered" evidence="2">
    <location>
        <begin position="136"/>
        <end position="185"/>
    </location>
</feature>
<accession>A0AAV8XRY0</accession>
<feature type="region of interest" description="Disordered" evidence="2">
    <location>
        <begin position="383"/>
        <end position="450"/>
    </location>
</feature>
<feature type="coiled-coil region" evidence="1">
    <location>
        <begin position="55"/>
        <end position="96"/>
    </location>
</feature>
<dbReference type="EMBL" id="JAPWTK010000375">
    <property type="protein sequence ID" value="KAJ8941385.1"/>
    <property type="molecule type" value="Genomic_DNA"/>
</dbReference>
<keyword evidence="4" id="KW-1185">Reference proteome</keyword>
<sequence length="490" mass="55844">MKDVLMLYCRLIEVNGKIVLNKTRDDLMRLLAAAPDPAQVVILRKSSQDGTVAPLNNASKEVSALRSELEVIKERAEEAQKAKEGLRSDNIRLTHRISYLEEQVSDLLSHKSTEDIRVVTPSPVISTVKSNQNVTNINITTQNPHHGTPSVNSDMRNFQKNSHSNTYVASESKESSLPVRSRSSLSNVSNVHIPAPIQNGDYHCHKNQYRHKHRSSRNGFQYPPNGQVLDNSDKITYRKHNHQHSDYNSETNLAQMSRYNKKKHETHRYSSEFAKTNSEKEYSGDIMDQSYKKATKIVHELTRNRDTSLKSTSVLDFRSEIHIGPKYSDSKSVEDLDVVDSGENIGRSYKNYHDSRSVKSLDFDSDCNSVTTSCRGNTQKIVDYTSEPTNDNRKLSSYPNYYDNNAKPRPTPPKKPVRLSLHKTHSLQSVDTNSDSQSKGERKSLKRTYKGQIPVNNIKFNEQFSDMNGHKIMWNGRNGMENNLENNTWC</sequence>
<keyword evidence="1" id="KW-0175">Coiled coil</keyword>
<name>A0AAV8XRY0_9CUCU</name>
<feature type="compositionally biased region" description="Polar residues" evidence="2">
    <location>
        <begin position="149"/>
        <end position="169"/>
    </location>
</feature>
<evidence type="ECO:0000256" key="1">
    <source>
        <dbReference type="SAM" id="Coils"/>
    </source>
</evidence>
<dbReference type="AlphaFoldDB" id="A0AAV8XRY0"/>
<protein>
    <submittedName>
        <fullName evidence="3">Uncharacterized protein</fullName>
    </submittedName>
</protein>
<feature type="compositionally biased region" description="Low complexity" evidence="2">
    <location>
        <begin position="175"/>
        <end position="185"/>
    </location>
</feature>
<reference evidence="3" key="1">
    <citation type="journal article" date="2023" name="Insect Mol. Biol.">
        <title>Genome sequencing provides insights into the evolution of gene families encoding plant cell wall-degrading enzymes in longhorned beetles.</title>
        <authorList>
            <person name="Shin N.R."/>
            <person name="Okamura Y."/>
            <person name="Kirsch R."/>
            <person name="Pauchet Y."/>
        </authorList>
    </citation>
    <scope>NUCLEOTIDE SEQUENCE</scope>
    <source>
        <strain evidence="3">AMC_N1</strain>
    </source>
</reference>
<organism evidence="3 4">
    <name type="scientific">Aromia moschata</name>
    <dbReference type="NCBI Taxonomy" id="1265417"/>
    <lineage>
        <taxon>Eukaryota</taxon>
        <taxon>Metazoa</taxon>
        <taxon>Ecdysozoa</taxon>
        <taxon>Arthropoda</taxon>
        <taxon>Hexapoda</taxon>
        <taxon>Insecta</taxon>
        <taxon>Pterygota</taxon>
        <taxon>Neoptera</taxon>
        <taxon>Endopterygota</taxon>
        <taxon>Coleoptera</taxon>
        <taxon>Polyphaga</taxon>
        <taxon>Cucujiformia</taxon>
        <taxon>Chrysomeloidea</taxon>
        <taxon>Cerambycidae</taxon>
        <taxon>Cerambycinae</taxon>
        <taxon>Callichromatini</taxon>
        <taxon>Aromia</taxon>
    </lineage>
</organism>
<proteinExistence type="predicted"/>
<evidence type="ECO:0000313" key="4">
    <source>
        <dbReference type="Proteomes" id="UP001162162"/>
    </source>
</evidence>
<gene>
    <name evidence="3" type="ORF">NQ318_011822</name>
</gene>
<comment type="caution">
    <text evidence="3">The sequence shown here is derived from an EMBL/GenBank/DDBJ whole genome shotgun (WGS) entry which is preliminary data.</text>
</comment>
<evidence type="ECO:0000313" key="3">
    <source>
        <dbReference type="EMBL" id="KAJ8941385.1"/>
    </source>
</evidence>
<dbReference type="Proteomes" id="UP001162162">
    <property type="component" value="Unassembled WGS sequence"/>
</dbReference>
<feature type="compositionally biased region" description="Polar residues" evidence="2">
    <location>
        <begin position="426"/>
        <end position="437"/>
    </location>
</feature>
<evidence type="ECO:0000256" key="2">
    <source>
        <dbReference type="SAM" id="MobiDB-lite"/>
    </source>
</evidence>